<dbReference type="InterPro" id="IPR011990">
    <property type="entry name" value="TPR-like_helical_dom_sf"/>
</dbReference>
<evidence type="ECO:0000259" key="6">
    <source>
        <dbReference type="PROSITE" id="PS51700"/>
    </source>
</evidence>
<feature type="compositionally biased region" description="Polar residues" evidence="5">
    <location>
        <begin position="149"/>
        <end position="158"/>
    </location>
</feature>
<feature type="compositionally biased region" description="Polar residues" evidence="5">
    <location>
        <begin position="479"/>
        <end position="495"/>
    </location>
</feature>
<proteinExistence type="predicted"/>
<dbReference type="Proteomes" id="UP000703269">
    <property type="component" value="Unassembled WGS sequence"/>
</dbReference>
<dbReference type="GO" id="GO:0005737">
    <property type="term" value="C:cytoplasm"/>
    <property type="evidence" value="ECO:0007669"/>
    <property type="project" value="TreeGrafter"/>
</dbReference>
<dbReference type="GO" id="GO:0004197">
    <property type="term" value="F:cysteine-type endopeptidase activity"/>
    <property type="evidence" value="ECO:0007669"/>
    <property type="project" value="InterPro"/>
</dbReference>
<dbReference type="SMART" id="SM00028">
    <property type="entry name" value="TPR"/>
    <property type="match status" value="4"/>
</dbReference>
<feature type="region of interest" description="Disordered" evidence="5">
    <location>
        <begin position="1"/>
        <end position="89"/>
    </location>
</feature>
<feature type="region of interest" description="Disordered" evidence="5">
    <location>
        <begin position="454"/>
        <end position="495"/>
    </location>
</feature>
<dbReference type="Gene3D" id="1.25.40.10">
    <property type="entry name" value="Tetratricopeptide repeat domain"/>
    <property type="match status" value="1"/>
</dbReference>
<reference evidence="7 8" key="1">
    <citation type="submission" date="2021-08" db="EMBL/GenBank/DDBJ databases">
        <title>Draft Genome Sequence of Phanerochaete sordida strain YK-624.</title>
        <authorList>
            <person name="Mori T."/>
            <person name="Dohra H."/>
            <person name="Suzuki T."/>
            <person name="Kawagishi H."/>
            <person name="Hirai H."/>
        </authorList>
    </citation>
    <scope>NUCLEOTIDE SEQUENCE [LARGE SCALE GENOMIC DNA]</scope>
    <source>
        <strain evidence="7 8">YK-624</strain>
    </source>
</reference>
<keyword evidence="4" id="KW-0159">Chromosome partition</keyword>
<dbReference type="GO" id="GO:0005634">
    <property type="term" value="C:nucleus"/>
    <property type="evidence" value="ECO:0007669"/>
    <property type="project" value="InterPro"/>
</dbReference>
<evidence type="ECO:0000256" key="5">
    <source>
        <dbReference type="SAM" id="MobiDB-lite"/>
    </source>
</evidence>
<evidence type="ECO:0000313" key="7">
    <source>
        <dbReference type="EMBL" id="GJE92064.1"/>
    </source>
</evidence>
<feature type="region of interest" description="Disordered" evidence="5">
    <location>
        <begin position="138"/>
        <end position="164"/>
    </location>
</feature>
<evidence type="ECO:0000256" key="4">
    <source>
        <dbReference type="ARBA" id="ARBA00022829"/>
    </source>
</evidence>
<dbReference type="SUPFAM" id="SSF48452">
    <property type="entry name" value="TPR-like"/>
    <property type="match status" value="2"/>
</dbReference>
<dbReference type="Pfam" id="PF03568">
    <property type="entry name" value="Separin_C"/>
    <property type="match status" value="1"/>
</dbReference>
<feature type="compositionally biased region" description="Low complexity" evidence="5">
    <location>
        <begin position="10"/>
        <end position="39"/>
    </location>
</feature>
<dbReference type="PANTHER" id="PTHR12792">
    <property type="entry name" value="EXTRA SPINDLE POLES 1-RELATED"/>
    <property type="match status" value="1"/>
</dbReference>
<name>A0A9P3LEY3_9APHY</name>
<accession>A0A9P3LEY3</accession>
<feature type="region of interest" description="Disordered" evidence="5">
    <location>
        <begin position="1255"/>
        <end position="1298"/>
    </location>
</feature>
<dbReference type="InterPro" id="IPR019734">
    <property type="entry name" value="TPR_rpt"/>
</dbReference>
<evidence type="ECO:0000256" key="1">
    <source>
        <dbReference type="ARBA" id="ARBA00000451"/>
    </source>
</evidence>
<gene>
    <name evidence="7" type="ORF">PsYK624_082170</name>
</gene>
<dbReference type="OrthoDB" id="10255632at2759"/>
<comment type="catalytic activity">
    <reaction evidence="1">
        <text>All bonds known to be hydrolyzed by this endopeptidase have arginine in P1 and an acidic residue in P4. P6 is often occupied by an acidic residue or by a hydroxy-amino-acid residue, the phosphorylation of which enhances cleavage.</text>
        <dbReference type="EC" id="3.4.22.49"/>
    </reaction>
</comment>
<protein>
    <recommendedName>
        <fullName evidence="2">separase</fullName>
        <ecNumber evidence="2">3.4.22.49</ecNumber>
    </recommendedName>
</protein>
<dbReference type="InterPro" id="IPR030397">
    <property type="entry name" value="SEPARIN_core_dom"/>
</dbReference>
<dbReference type="PANTHER" id="PTHR12792:SF0">
    <property type="entry name" value="SEPARIN"/>
    <property type="match status" value="1"/>
</dbReference>
<dbReference type="PROSITE" id="PS51700">
    <property type="entry name" value="SEPARIN"/>
    <property type="match status" value="1"/>
</dbReference>
<dbReference type="GO" id="GO:0044732">
    <property type="term" value="C:mitotic spindle pole body"/>
    <property type="evidence" value="ECO:0007669"/>
    <property type="project" value="TreeGrafter"/>
</dbReference>
<evidence type="ECO:0000256" key="3">
    <source>
        <dbReference type="ARBA" id="ARBA00022801"/>
    </source>
</evidence>
<feature type="region of interest" description="Disordered" evidence="5">
    <location>
        <begin position="982"/>
        <end position="1028"/>
    </location>
</feature>
<dbReference type="GO" id="GO:0051307">
    <property type="term" value="P:meiotic chromosome separation"/>
    <property type="evidence" value="ECO:0007669"/>
    <property type="project" value="TreeGrafter"/>
</dbReference>
<dbReference type="GO" id="GO:0072686">
    <property type="term" value="C:mitotic spindle"/>
    <property type="evidence" value="ECO:0007669"/>
    <property type="project" value="TreeGrafter"/>
</dbReference>
<sequence>MPPRKPTTSREAPLATTAAAPRPTARTRTTRTATLQTEELTAKFETKLTISDPKGKQKAAEATTSKTTTTRTVVRKTRAAKDAEGSAEVAGLAKDFAKGLTLGSRQPEKTREERCTEAMQQVNSASRGLSALVESGWKSSAVPPKAPQRTASSKQQDPAATAAQHATAATVALLELRELKPGDMDIERAASSLVGKLVALELYDAALDALSQGRGPLLNLYSSSEENLEKTNEQLLSLPLPVAPVDDDILLTLISNYLFHSLYAFSYSTFGTSNAQPPPPLTTIADTITASSTLLHWVPLLKNLPAKHMDSILTRAYTGITKSSAQTACSTSSGAKALYTIRVYALQLLLHTSPTVLRPTTFWDQALKFAVAYVKDVISSAASAETKADATQAVLAAFATLEEVVLATRSEEETRKSWLSGTGFVGFCEYWMDFARRAGDTALVRRVAAYIRKPSPAPSSAGSPQDATPTADAKRTSTPERSSQASPPKTPLSTKQEAVRLSALLTEATSVVEQLKGEVDSDAQQCLADAASAIASADVFLVTVYAPRNAPDSDEHRYADKVRRAVERLRRAAVKALDALPEASRTARRLVQNIVLSVMDVVEATVYSTKSCDGDLLTAALDSLFALGRVTLVTSQPLTYSQVYDHLSRATTLLSRAEEYQCDKMQLANYLRCLSGAFHNIGGILYQATQHSHAARFLMQSCSLGEKALSIYRSAGPAEAEKQEPWNQLEDQMYRRWEILGVCHSKTDDRKQAFEAFVRCVKAFPFAKQTFLDTASARNVSALFESSPSLKQVAQIIDRLTYTGICDLWLEPQAVSLKSHLIDCFVPEGLSLGHTATRKVIIGAILERQVESLDSCRWKPAGRKAIRFLLEQALRIYDAKEMPIRRARVILKQLEHLHSCSTPDTPAAPDPEALGNEADALLSRPDVGLDAGLAHFRTRSRAILKLRLALLCHRAAQTSQFSRVVAYAEEACSILKGALSATAPPKPRQSVTPAQSPKVARTRAGARTGKAAPASRVPAARATRTRTAKTAAVVPSTPKKKRVQARVSVAPAAAVRTPEVGQGPPLVDDLPVLLSLLRSCSHLLGLLGQVVTKVHLLIVARRICEKFVDVRPDDYVSVSSDLAQEYINLGKLAKAGNVLHSAINLSKRVRLSDETQVLLHLRYAECHAAAGNVLKSSSAYCEAYGSSEMLPDVEKGMSVAQRLVLRTTILERAAVAASTFALIQYSRDDPAAAIDGMLQALRLWNRAVETLAKVVPPEPTQTVESDSDNPFLEKPSGGNTKTPPKPNEKPSSPKKVMPRLPALDGIEWRVAHGLLVTLFALAQAYLARGSPREAEYFAQQAKDVADSLDTPAMVGRALARIGEIYLHLHQVEDSHASLTKAAELAADTAGPDVAEIGRLRAEHSRRHSDGKHAQQLYDEAMNMLEELDSVFAALDGQAASPRKSLEGMLTPRSPKLANSHETLAPSVLMSILRQNIRLLHGEGEEYDTLLERFRNLSSTAEGKAEESALLAKLSLENVYTKFQADMFLSSLSESTITLPMGMIRDKASPASGSQDVLAILNNAERLFWADLGLISRRGVVFDVRDAAISLALVRAFQTSLGGSSVDSPVVAARLLDMSATITLQREVLEVIQHKYPDIATPDDLQWPVMTPNGSVMPAPKRKPKARFVSFGSDDEDGEDQGSSRDALKKFWDTVGAKYRNQVIDSTSLAAPRLASLPQHWTVVSISVTEDCNTMFVTRQRPGREPLIFCIPLKERRETVDEDETFLTFDDAIGELKEIIHLSDEGTRQAQHVIKDRAAISQWWADRAALDERMKDLLNNIEFCWLGAFKTILNDPTDIPEELLGPFRAQIELAFKRGLRLQDKKDKKDKTKLRLNDALLECFASLSPKCRDEELADLVYFILDLYQFHGMPVAVNEVDIDEVVIDLRSALEEHHARCIGKLRPQKDPHMFLVLDKNVAGIPWESLPVLRGRSVSRIPNVDFLLDRLEYCQQMGVGGSSAAKGPIDRIVVDPRNTFYVLNPSGDLKNTEGRFIGWLKDMKSAGWEGIVGRVPSELQFANALTRKDLVIYFGHGGAEQYIRSHKLRHLPRCAATMLWGCSSGALKEMGDFDRIGTPYNYMLSGCPTLVANLWDVTDRDIDKFSQAVFDKMHLTQDRVAKWTPKKHAEDATSIVAAVAQSRDVCKLKYLTGAAPVVYGIPFYL</sequence>
<dbReference type="EMBL" id="BPQB01000024">
    <property type="protein sequence ID" value="GJE92064.1"/>
    <property type="molecule type" value="Genomic_DNA"/>
</dbReference>
<feature type="compositionally biased region" description="Low complexity" evidence="5">
    <location>
        <begin position="1002"/>
        <end position="1022"/>
    </location>
</feature>
<keyword evidence="3" id="KW-0378">Hydrolase</keyword>
<evidence type="ECO:0000313" key="8">
    <source>
        <dbReference type="Proteomes" id="UP000703269"/>
    </source>
</evidence>
<dbReference type="InterPro" id="IPR005314">
    <property type="entry name" value="Peptidase_C50"/>
</dbReference>
<feature type="domain" description="Peptidase C50" evidence="6">
    <location>
        <begin position="2011"/>
        <end position="2108"/>
    </location>
</feature>
<organism evidence="7 8">
    <name type="scientific">Phanerochaete sordida</name>
    <dbReference type="NCBI Taxonomy" id="48140"/>
    <lineage>
        <taxon>Eukaryota</taxon>
        <taxon>Fungi</taxon>
        <taxon>Dikarya</taxon>
        <taxon>Basidiomycota</taxon>
        <taxon>Agaricomycotina</taxon>
        <taxon>Agaricomycetes</taxon>
        <taxon>Polyporales</taxon>
        <taxon>Phanerochaetaceae</taxon>
        <taxon>Phanerochaete</taxon>
    </lineage>
</organism>
<dbReference type="EC" id="3.4.22.49" evidence="2"/>
<keyword evidence="8" id="KW-1185">Reference proteome</keyword>
<comment type="caution">
    <text evidence="7">The sequence shown here is derived from an EMBL/GenBank/DDBJ whole genome shotgun (WGS) entry which is preliminary data.</text>
</comment>
<dbReference type="GO" id="GO:0006508">
    <property type="term" value="P:proteolysis"/>
    <property type="evidence" value="ECO:0007669"/>
    <property type="project" value="InterPro"/>
</dbReference>
<feature type="compositionally biased region" description="Low complexity" evidence="5">
    <location>
        <begin position="60"/>
        <end position="72"/>
    </location>
</feature>
<evidence type="ECO:0000256" key="2">
    <source>
        <dbReference type="ARBA" id="ARBA00012489"/>
    </source>
</evidence>